<dbReference type="Proteomes" id="UP000228920">
    <property type="component" value="Unassembled WGS sequence"/>
</dbReference>
<comment type="caution">
    <text evidence="2">Lacks conserved residue(s) required for the propagation of feature annotation.</text>
</comment>
<dbReference type="InterPro" id="IPR000424">
    <property type="entry name" value="Primosome_PriB/ssb"/>
</dbReference>
<proteinExistence type="inferred from homology"/>
<organism evidence="5 6">
    <name type="scientific">candidate division WWE3 bacterium CG_4_10_14_0_2_um_filter_41_14</name>
    <dbReference type="NCBI Taxonomy" id="1975072"/>
    <lineage>
        <taxon>Bacteria</taxon>
        <taxon>Katanobacteria</taxon>
    </lineage>
</organism>
<dbReference type="PANTHER" id="PTHR10302:SF27">
    <property type="entry name" value="SINGLE-STRANDED DNA-BINDING PROTEIN"/>
    <property type="match status" value="1"/>
</dbReference>
<dbReference type="InterPro" id="IPR012340">
    <property type="entry name" value="NA-bd_OB-fold"/>
</dbReference>
<comment type="caution">
    <text evidence="5">The sequence shown here is derived from an EMBL/GenBank/DDBJ whole genome shotgun (WGS) entry which is preliminary data.</text>
</comment>
<dbReference type="HAMAP" id="MF_00984">
    <property type="entry name" value="SSB"/>
    <property type="match status" value="1"/>
</dbReference>
<evidence type="ECO:0000313" key="6">
    <source>
        <dbReference type="Proteomes" id="UP000228920"/>
    </source>
</evidence>
<protein>
    <recommendedName>
        <fullName evidence="2 3">Single-stranded DNA-binding protein</fullName>
        <shortName evidence="2">SSB</shortName>
    </recommendedName>
</protein>
<dbReference type="InterPro" id="IPR011344">
    <property type="entry name" value="ssDNA-bd"/>
</dbReference>
<dbReference type="GO" id="GO:0006260">
    <property type="term" value="P:DNA replication"/>
    <property type="evidence" value="ECO:0007669"/>
    <property type="project" value="InterPro"/>
</dbReference>
<reference evidence="6" key="1">
    <citation type="submission" date="2017-09" db="EMBL/GenBank/DDBJ databases">
        <title>Depth-based differentiation of microbial function through sediment-hosted aquifers and enrichment of novel symbionts in the deep terrestrial subsurface.</title>
        <authorList>
            <person name="Probst A.J."/>
            <person name="Ladd B."/>
            <person name="Jarett J.K."/>
            <person name="Geller-Mcgrath D.E."/>
            <person name="Sieber C.M.K."/>
            <person name="Emerson J.B."/>
            <person name="Anantharaman K."/>
            <person name="Thomas B.C."/>
            <person name="Malmstrom R."/>
            <person name="Stieglmeier M."/>
            <person name="Klingl A."/>
            <person name="Woyke T."/>
            <person name="Ryan C.M."/>
            <person name="Banfield J.F."/>
        </authorList>
    </citation>
    <scope>NUCLEOTIDE SEQUENCE [LARGE SCALE GENOMIC DNA]</scope>
</reference>
<dbReference type="Pfam" id="PF00436">
    <property type="entry name" value="SSB"/>
    <property type="match status" value="1"/>
</dbReference>
<evidence type="ECO:0000313" key="5">
    <source>
        <dbReference type="EMBL" id="PIZ44066.1"/>
    </source>
</evidence>
<dbReference type="SUPFAM" id="SSF50249">
    <property type="entry name" value="Nucleic acid-binding proteins"/>
    <property type="match status" value="1"/>
</dbReference>
<dbReference type="EMBL" id="PFNL01000197">
    <property type="protein sequence ID" value="PIZ44066.1"/>
    <property type="molecule type" value="Genomic_DNA"/>
</dbReference>
<evidence type="ECO:0000256" key="2">
    <source>
        <dbReference type="HAMAP-Rule" id="MF_00984"/>
    </source>
</evidence>
<feature type="region of interest" description="Disordered" evidence="4">
    <location>
        <begin position="115"/>
        <end position="152"/>
    </location>
</feature>
<feature type="compositionally biased region" description="Basic and acidic residues" evidence="4">
    <location>
        <begin position="136"/>
        <end position="152"/>
    </location>
</feature>
<name>A0A2M7TEI6_UNCKA</name>
<evidence type="ECO:0000256" key="4">
    <source>
        <dbReference type="SAM" id="MobiDB-lite"/>
    </source>
</evidence>
<dbReference type="CDD" id="cd04496">
    <property type="entry name" value="SSB_OBF"/>
    <property type="match status" value="1"/>
</dbReference>
<dbReference type="PANTHER" id="PTHR10302">
    <property type="entry name" value="SINGLE-STRANDED DNA-BINDING PROTEIN"/>
    <property type="match status" value="1"/>
</dbReference>
<dbReference type="AlphaFoldDB" id="A0A2M7TEI6"/>
<dbReference type="NCBIfam" id="TIGR00621">
    <property type="entry name" value="ssb"/>
    <property type="match status" value="1"/>
</dbReference>
<dbReference type="PROSITE" id="PS50935">
    <property type="entry name" value="SSB"/>
    <property type="match status" value="1"/>
</dbReference>
<sequence length="152" mass="16845">MAVRSLNKAMIIGNLTRDPELRYTASGTAIVTFGVATNREYTPSDKQETVEAAEFHNIVAWARLAELCNQLLTKGAKVYIEGRLQTRDWVDAESSKKMYRTEIVAEEMIVLSARNPDTPRSVDEPAVTAPVAVEEGSSKDQSEKVPTDEIPF</sequence>
<dbReference type="Gene3D" id="2.40.50.140">
    <property type="entry name" value="Nucleic acid-binding proteins"/>
    <property type="match status" value="1"/>
</dbReference>
<dbReference type="PIRSF" id="PIRSF002070">
    <property type="entry name" value="SSB"/>
    <property type="match status" value="1"/>
</dbReference>
<evidence type="ECO:0000256" key="3">
    <source>
        <dbReference type="PIRNR" id="PIRNR002070"/>
    </source>
</evidence>
<gene>
    <name evidence="5" type="ORF">COY32_07110</name>
</gene>
<evidence type="ECO:0000256" key="1">
    <source>
        <dbReference type="ARBA" id="ARBA00023125"/>
    </source>
</evidence>
<dbReference type="GO" id="GO:0003697">
    <property type="term" value="F:single-stranded DNA binding"/>
    <property type="evidence" value="ECO:0007669"/>
    <property type="project" value="UniProtKB-UniRule"/>
</dbReference>
<keyword evidence="1 2" id="KW-0238">DNA-binding</keyword>
<comment type="subunit">
    <text evidence="2">Homotetramer.</text>
</comment>
<accession>A0A2M7TEI6</accession>
<dbReference type="GO" id="GO:0009295">
    <property type="term" value="C:nucleoid"/>
    <property type="evidence" value="ECO:0007669"/>
    <property type="project" value="TreeGrafter"/>
</dbReference>